<sequence>MCLYPGRYHDEKACRKWSEGTYVRKHPGFSSAKSGPRCDLRLHFARVGLGHGSISECKTTLGKLLQDE</sequence>
<comment type="caution">
    <text evidence="1">The sequence shown here is derived from an EMBL/GenBank/DDBJ whole genome shotgun (WGS) entry which is preliminary data.</text>
</comment>
<gene>
    <name evidence="1" type="ORF">KIN20_016698</name>
</gene>
<organism evidence="1 2">
    <name type="scientific">Parelaphostrongylus tenuis</name>
    <name type="common">Meningeal worm</name>
    <dbReference type="NCBI Taxonomy" id="148309"/>
    <lineage>
        <taxon>Eukaryota</taxon>
        <taxon>Metazoa</taxon>
        <taxon>Ecdysozoa</taxon>
        <taxon>Nematoda</taxon>
        <taxon>Chromadorea</taxon>
        <taxon>Rhabditida</taxon>
        <taxon>Rhabditina</taxon>
        <taxon>Rhabditomorpha</taxon>
        <taxon>Strongyloidea</taxon>
        <taxon>Metastrongylidae</taxon>
        <taxon>Parelaphostrongylus</taxon>
    </lineage>
</organism>
<protein>
    <submittedName>
        <fullName evidence="1">Uncharacterized protein</fullName>
    </submittedName>
</protein>
<dbReference type="AlphaFoldDB" id="A0AAD5MYX3"/>
<evidence type="ECO:0000313" key="1">
    <source>
        <dbReference type="EMBL" id="KAJ1358296.1"/>
    </source>
</evidence>
<dbReference type="EMBL" id="JAHQIW010003358">
    <property type="protein sequence ID" value="KAJ1358296.1"/>
    <property type="molecule type" value="Genomic_DNA"/>
</dbReference>
<name>A0AAD5MYX3_PARTN</name>
<proteinExistence type="predicted"/>
<accession>A0AAD5MYX3</accession>
<evidence type="ECO:0000313" key="2">
    <source>
        <dbReference type="Proteomes" id="UP001196413"/>
    </source>
</evidence>
<reference evidence="1" key="1">
    <citation type="submission" date="2021-06" db="EMBL/GenBank/DDBJ databases">
        <title>Parelaphostrongylus tenuis whole genome reference sequence.</title>
        <authorList>
            <person name="Garwood T.J."/>
            <person name="Larsen P.A."/>
            <person name="Fountain-Jones N.M."/>
            <person name="Garbe J.R."/>
            <person name="Macchietto M.G."/>
            <person name="Kania S.A."/>
            <person name="Gerhold R.W."/>
            <person name="Richards J.E."/>
            <person name="Wolf T.M."/>
        </authorList>
    </citation>
    <scope>NUCLEOTIDE SEQUENCE</scope>
    <source>
        <strain evidence="1">MNPRO001-30</strain>
        <tissue evidence="1">Meninges</tissue>
    </source>
</reference>
<dbReference type="Proteomes" id="UP001196413">
    <property type="component" value="Unassembled WGS sequence"/>
</dbReference>
<keyword evidence="2" id="KW-1185">Reference proteome</keyword>